<feature type="compositionally biased region" description="Basic and acidic residues" evidence="1">
    <location>
        <begin position="87"/>
        <end position="96"/>
    </location>
</feature>
<sequence>QRSTSASTLALLKRHGEPSSFLQSDLINLENSPAATTLSILRDGLSTIDIQSTSDRPSQLQRYTSASTLTLLRRQELSSSLCSNNSNDKEKEESFRKTPPALEI</sequence>
<evidence type="ECO:0000256" key="1">
    <source>
        <dbReference type="SAM" id="MobiDB-lite"/>
    </source>
</evidence>
<name>A0A564YKM5_HYMDI</name>
<evidence type="ECO:0000313" key="3">
    <source>
        <dbReference type="Proteomes" id="UP000321570"/>
    </source>
</evidence>
<feature type="region of interest" description="Disordered" evidence="1">
    <location>
        <begin position="78"/>
        <end position="104"/>
    </location>
</feature>
<gene>
    <name evidence="2" type="ORF">WMSIL1_LOCUS6401</name>
</gene>
<accession>A0A564YKM5</accession>
<organism evidence="2 3">
    <name type="scientific">Hymenolepis diminuta</name>
    <name type="common">Rat tapeworm</name>
    <dbReference type="NCBI Taxonomy" id="6216"/>
    <lineage>
        <taxon>Eukaryota</taxon>
        <taxon>Metazoa</taxon>
        <taxon>Spiralia</taxon>
        <taxon>Lophotrochozoa</taxon>
        <taxon>Platyhelminthes</taxon>
        <taxon>Cestoda</taxon>
        <taxon>Eucestoda</taxon>
        <taxon>Cyclophyllidea</taxon>
        <taxon>Hymenolepididae</taxon>
        <taxon>Hymenolepis</taxon>
    </lineage>
</organism>
<reference evidence="2 3" key="1">
    <citation type="submission" date="2019-07" db="EMBL/GenBank/DDBJ databases">
        <authorList>
            <person name="Jastrzebski P J."/>
            <person name="Paukszto L."/>
            <person name="Jastrzebski P J."/>
        </authorList>
    </citation>
    <scope>NUCLEOTIDE SEQUENCE [LARGE SCALE GENOMIC DNA]</scope>
    <source>
        <strain evidence="2 3">WMS-il1</strain>
    </source>
</reference>
<dbReference type="Proteomes" id="UP000321570">
    <property type="component" value="Unassembled WGS sequence"/>
</dbReference>
<evidence type="ECO:0000313" key="2">
    <source>
        <dbReference type="EMBL" id="VUZ47173.1"/>
    </source>
</evidence>
<proteinExistence type="predicted"/>
<feature type="non-terminal residue" evidence="2">
    <location>
        <position position="104"/>
    </location>
</feature>
<dbReference type="AlphaFoldDB" id="A0A564YKM5"/>
<feature type="non-terminal residue" evidence="2">
    <location>
        <position position="1"/>
    </location>
</feature>
<keyword evidence="3" id="KW-1185">Reference proteome</keyword>
<protein>
    <submittedName>
        <fullName evidence="2">Uncharacterized protein</fullName>
    </submittedName>
</protein>
<dbReference type="EMBL" id="CABIJS010000222">
    <property type="protein sequence ID" value="VUZ47173.1"/>
    <property type="molecule type" value="Genomic_DNA"/>
</dbReference>